<sequence length="78" mass="8688">MLAIHPHVHKVRMKSMPNEIPVRLCAQCCESKSTPLPTKRTPYSEALDNQEYQSSGEGEQNNGCQSRSSKFELVPPCG</sequence>
<accession>U6GTH4</accession>
<organism evidence="2 3">
    <name type="scientific">Eimeria acervulina</name>
    <name type="common">Coccidian parasite</name>
    <dbReference type="NCBI Taxonomy" id="5801"/>
    <lineage>
        <taxon>Eukaryota</taxon>
        <taxon>Sar</taxon>
        <taxon>Alveolata</taxon>
        <taxon>Apicomplexa</taxon>
        <taxon>Conoidasida</taxon>
        <taxon>Coccidia</taxon>
        <taxon>Eucoccidiorida</taxon>
        <taxon>Eimeriorina</taxon>
        <taxon>Eimeriidae</taxon>
        <taxon>Eimeria</taxon>
    </lineage>
</organism>
<feature type="region of interest" description="Disordered" evidence="1">
    <location>
        <begin position="32"/>
        <end position="78"/>
    </location>
</feature>
<dbReference type="GeneID" id="25270482"/>
<proteinExistence type="predicted"/>
<gene>
    <name evidence="2" type="ORF">EAH_00024120</name>
</gene>
<evidence type="ECO:0000256" key="1">
    <source>
        <dbReference type="SAM" id="MobiDB-lite"/>
    </source>
</evidence>
<dbReference type="Proteomes" id="UP000018050">
    <property type="component" value="Unassembled WGS sequence"/>
</dbReference>
<evidence type="ECO:0000313" key="2">
    <source>
        <dbReference type="EMBL" id="CDI81899.1"/>
    </source>
</evidence>
<feature type="compositionally biased region" description="Polar residues" evidence="1">
    <location>
        <begin position="50"/>
        <end position="68"/>
    </location>
</feature>
<evidence type="ECO:0000313" key="3">
    <source>
        <dbReference type="Proteomes" id="UP000018050"/>
    </source>
</evidence>
<dbReference type="VEuPathDB" id="ToxoDB:EAH_00024120"/>
<dbReference type="AlphaFoldDB" id="U6GTH4"/>
<dbReference type="EMBL" id="HG671890">
    <property type="protein sequence ID" value="CDI81899.1"/>
    <property type="molecule type" value="Genomic_DNA"/>
</dbReference>
<name>U6GTH4_EIMAC</name>
<dbReference type="RefSeq" id="XP_013248529.1">
    <property type="nucleotide sequence ID" value="XM_013393075.1"/>
</dbReference>
<keyword evidence="3" id="KW-1185">Reference proteome</keyword>
<reference evidence="2" key="1">
    <citation type="submission" date="2013-10" db="EMBL/GenBank/DDBJ databases">
        <title>Genomic analysis of the causative agents of coccidiosis in chickens.</title>
        <authorList>
            <person name="Reid A.J."/>
            <person name="Blake D."/>
            <person name="Billington K."/>
            <person name="Browne H."/>
            <person name="Dunn M."/>
            <person name="Hung S."/>
            <person name="Kawahara F."/>
            <person name="Miranda-Saavedra D."/>
            <person name="Mourier T."/>
            <person name="Nagra H."/>
            <person name="Otto T.D."/>
            <person name="Rawlings N."/>
            <person name="Sanchez A."/>
            <person name="Sanders M."/>
            <person name="Subramaniam C."/>
            <person name="Tay Y."/>
            <person name="Dear P."/>
            <person name="Doerig C."/>
            <person name="Gruber A."/>
            <person name="Parkinson J."/>
            <person name="Shirley M."/>
            <person name="Wan K.L."/>
            <person name="Berriman M."/>
            <person name="Tomley F."/>
            <person name="Pain A."/>
        </authorList>
    </citation>
    <scope>NUCLEOTIDE SEQUENCE</scope>
    <source>
        <strain evidence="2">Houghton</strain>
    </source>
</reference>
<protein>
    <submittedName>
        <fullName evidence="2">Uncharacterized protein</fullName>
    </submittedName>
</protein>
<reference evidence="2" key="2">
    <citation type="submission" date="2013-10" db="EMBL/GenBank/DDBJ databases">
        <authorList>
            <person name="Aslett M."/>
        </authorList>
    </citation>
    <scope>NUCLEOTIDE SEQUENCE</scope>
    <source>
        <strain evidence="2">Houghton</strain>
    </source>
</reference>